<protein>
    <submittedName>
        <fullName evidence="1">Uncharacterized protein</fullName>
    </submittedName>
</protein>
<evidence type="ECO:0000313" key="2">
    <source>
        <dbReference type="Proteomes" id="UP000075538"/>
    </source>
</evidence>
<gene>
    <name evidence="1" type="ORF">AD953_06590</name>
</gene>
<sequence length="89" mass="9301">MVKKTKRDIWIECVKDGYDVATYKNHSGVAGASFGNIAAGGLIGVAIDSASGADNKYDGTVNITLPLAKDTTVKHALPTMFDGNVSAQQ</sequence>
<organism evidence="1 2">
    <name type="scientific">Acetobacter malorum</name>
    <dbReference type="NCBI Taxonomy" id="178901"/>
    <lineage>
        <taxon>Bacteria</taxon>
        <taxon>Pseudomonadati</taxon>
        <taxon>Pseudomonadota</taxon>
        <taxon>Alphaproteobacteria</taxon>
        <taxon>Acetobacterales</taxon>
        <taxon>Acetobacteraceae</taxon>
        <taxon>Acetobacter</taxon>
    </lineage>
</organism>
<evidence type="ECO:0000313" key="1">
    <source>
        <dbReference type="EMBL" id="KXV75667.1"/>
    </source>
</evidence>
<comment type="caution">
    <text evidence="1">The sequence shown here is derived from an EMBL/GenBank/DDBJ whole genome shotgun (WGS) entry which is preliminary data.</text>
</comment>
<accession>A0A149V626</accession>
<reference evidence="1 2" key="1">
    <citation type="submission" date="2015-06" db="EMBL/GenBank/DDBJ databases">
        <title>Improved classification and identification of acetic acid bacteria using matrix-assisted laser desorption/ionization time-of-flight mass spectrometry; Gluconobacter nephelii and Gluconobacter uchimurae are later heterotypic synonyms of Gluconobacter japonicus and Gluconobacter oxydans, respectively.</title>
        <authorList>
            <person name="Li L."/>
            <person name="Cleenwerck I."/>
            <person name="De Vuyst L."/>
            <person name="Vandamme P."/>
        </authorList>
    </citation>
    <scope>NUCLEOTIDE SEQUENCE [LARGE SCALE GENOMIC DNA]</scope>
    <source>
        <strain evidence="1 2">LMG 1604</strain>
    </source>
</reference>
<proteinExistence type="predicted"/>
<dbReference type="AlphaFoldDB" id="A0A149V626"/>
<dbReference type="EMBL" id="LHZZ01000505">
    <property type="protein sequence ID" value="KXV75667.1"/>
    <property type="molecule type" value="Genomic_DNA"/>
</dbReference>
<dbReference type="Proteomes" id="UP000075538">
    <property type="component" value="Unassembled WGS sequence"/>
</dbReference>
<name>A0A149V626_9PROT</name>
<dbReference type="PATRIC" id="fig|178901.15.peg.1532"/>